<reference evidence="3" key="1">
    <citation type="journal article" date="2018" name="PLoS ONE">
        <title>Genomic analysis of an Argentinean isolate of Spodoptera frugiperda granulovirus reveals that various baculoviruses code for Lef-7 proteins with three F-box domains.</title>
        <authorList>
            <person name="Ferrelli M.L."/>
            <person name="Pidre M.L."/>
            <person name="Ghiringhelli P.D."/>
            <person name="Torres S."/>
            <person name="Fabre M.L."/>
            <person name="Masson T."/>
            <person name="Cedola M.T."/>
            <person name="Sciocco-Cap A."/>
            <person name="Romanowski V."/>
        </authorList>
    </citation>
    <scope>NUCLEOTIDE SEQUENCE</scope>
    <source>
        <strain evidence="3">ARG</strain>
    </source>
</reference>
<protein>
    <submittedName>
        <fullName evidence="3">ORF053a</fullName>
    </submittedName>
</protein>
<dbReference type="PROSITE" id="PS51645">
    <property type="entry name" value="PHR_CRY_ALPHA_BETA"/>
    <property type="match status" value="1"/>
</dbReference>
<dbReference type="PANTHER" id="PTHR10211">
    <property type="entry name" value="DEOXYRIBODIPYRIMIDINE PHOTOLYASE"/>
    <property type="match status" value="1"/>
</dbReference>
<dbReference type="PANTHER" id="PTHR10211:SF0">
    <property type="entry name" value="DEOXYRIBODIPYRIMIDINE PHOTO-LYASE"/>
    <property type="match status" value="1"/>
</dbReference>
<dbReference type="Pfam" id="PF00875">
    <property type="entry name" value="DNA_photolyase"/>
    <property type="match status" value="1"/>
</dbReference>
<dbReference type="InterPro" id="IPR006050">
    <property type="entry name" value="DNA_photolyase_N"/>
</dbReference>
<dbReference type="Gene3D" id="3.40.50.620">
    <property type="entry name" value="HUPs"/>
    <property type="match status" value="1"/>
</dbReference>
<dbReference type="FunFam" id="3.40.50.620:FF:000110">
    <property type="entry name" value="Deoxyribodipyrimidine photolyase"/>
    <property type="match status" value="1"/>
</dbReference>
<dbReference type="EMBL" id="MH170055">
    <property type="protein sequence ID" value="AXS01072.1"/>
    <property type="molecule type" value="Genomic_DNA"/>
</dbReference>
<dbReference type="InterPro" id="IPR052219">
    <property type="entry name" value="Photolyase_Class-2"/>
</dbReference>
<proteinExistence type="predicted"/>
<feature type="region of interest" description="Disordered" evidence="1">
    <location>
        <begin position="185"/>
        <end position="224"/>
    </location>
</feature>
<organism evidence="3">
    <name type="scientific">Spodoptera frugiperda granulovirus</name>
    <dbReference type="NCBI Taxonomy" id="307454"/>
    <lineage>
        <taxon>Viruses</taxon>
        <taxon>Viruses incertae sedis</taxon>
        <taxon>Naldaviricetes</taxon>
        <taxon>Lefavirales</taxon>
        <taxon>Baculoviridae</taxon>
        <taxon>Betabaculovirus</taxon>
        <taxon>Betabaculovirus spofrugiperdae</taxon>
    </lineage>
</organism>
<evidence type="ECO:0000313" key="3">
    <source>
        <dbReference type="EMBL" id="AXS01072.1"/>
    </source>
</evidence>
<sequence length="224" mass="25579">MESTFTSLRQANSGLKVDIRRTQLIHESTTTKPTTKGVVYWMSRDSRIEDNWAFLYAQQMAIEHKVPLHVCFCLVSSFCNAGIRQFHFLLEGLKFVQQECRRLNVSFHVLDGSGDQVLLDWCNKHDVDAIVCDFNPTTEPLKWVDNVKKNDTGLHESDAGRRSQRCAVLVTVECVFRTHVPDGHQSKTGRVLDPVSRREATSVRRRHLPSHQLGRATTIAQHAR</sequence>
<feature type="domain" description="Photolyase/cryptochrome alpha/beta" evidence="2">
    <location>
        <begin position="36"/>
        <end position="169"/>
    </location>
</feature>
<accession>A0A346QVX2</accession>
<dbReference type="InterPro" id="IPR036155">
    <property type="entry name" value="Crypto/Photolyase_N_sf"/>
</dbReference>
<evidence type="ECO:0000256" key="1">
    <source>
        <dbReference type="SAM" id="MobiDB-lite"/>
    </source>
</evidence>
<dbReference type="GO" id="GO:0003904">
    <property type="term" value="F:deoxyribodipyrimidine photo-lyase activity"/>
    <property type="evidence" value="ECO:0007669"/>
    <property type="project" value="TreeGrafter"/>
</dbReference>
<dbReference type="SUPFAM" id="SSF52425">
    <property type="entry name" value="Cryptochrome/photolyase, N-terminal domain"/>
    <property type="match status" value="1"/>
</dbReference>
<name>A0A346QVX2_9BBAC</name>
<dbReference type="GO" id="GO:0000719">
    <property type="term" value="P:photoreactive repair"/>
    <property type="evidence" value="ECO:0007669"/>
    <property type="project" value="TreeGrafter"/>
</dbReference>
<dbReference type="InterPro" id="IPR014729">
    <property type="entry name" value="Rossmann-like_a/b/a_fold"/>
</dbReference>
<evidence type="ECO:0000259" key="2">
    <source>
        <dbReference type="PROSITE" id="PS51645"/>
    </source>
</evidence>